<name>A0A4Y7K982_PAPSO</name>
<keyword evidence="3" id="KW-0804">Transcription</keyword>
<dbReference type="PANTHER" id="PTHR47075">
    <property type="entry name" value="TRANSCRIPTION FACTOR BHLH47"/>
    <property type="match status" value="1"/>
</dbReference>
<dbReference type="EMBL" id="CM010721">
    <property type="protein sequence ID" value="RZC69903.1"/>
    <property type="molecule type" value="Genomic_DNA"/>
</dbReference>
<evidence type="ECO:0000256" key="3">
    <source>
        <dbReference type="ARBA" id="ARBA00023163"/>
    </source>
</evidence>
<dbReference type="OrthoDB" id="1931098at2759"/>
<dbReference type="SUPFAM" id="SSF47459">
    <property type="entry name" value="HLH, helix-loop-helix DNA-binding domain"/>
    <property type="match status" value="1"/>
</dbReference>
<sequence>MVSEVSGPMAAQVNLGPEITGGRSFRNKKNTMKVPKKIHKAEREKLKRDYMNELFLELGRVLEPTRQNNGKASILDDATRLLRDLLTQVKSLKKENVALLSESHYVTAEKNELKDENATLESHIENLQSELRERTLLKPGWDAAVPAQLPINNALTAFSKDHLTIPVVETTLQSQPILGPVLVIPLCHDVQASPETEAIQTPNKILSNVSRPHARYPTPADSWPSQLLGEKQKAA</sequence>
<dbReference type="AlphaFoldDB" id="A0A4Y7K982"/>
<protein>
    <recommendedName>
        <fullName evidence="7">BHLH domain-containing protein</fullName>
    </recommendedName>
</protein>
<dbReference type="Gene3D" id="4.10.280.10">
    <property type="entry name" value="Helix-loop-helix DNA-binding domain"/>
    <property type="match status" value="1"/>
</dbReference>
<keyword evidence="1" id="KW-0805">Transcription regulation</keyword>
<gene>
    <name evidence="8" type="ORF">C5167_033025</name>
</gene>
<feature type="coiled-coil region" evidence="5">
    <location>
        <begin position="75"/>
        <end position="133"/>
    </location>
</feature>
<evidence type="ECO:0000256" key="4">
    <source>
        <dbReference type="ARBA" id="ARBA00023242"/>
    </source>
</evidence>
<evidence type="ECO:0000313" key="8">
    <source>
        <dbReference type="EMBL" id="RZC69903.1"/>
    </source>
</evidence>
<evidence type="ECO:0000256" key="5">
    <source>
        <dbReference type="SAM" id="Coils"/>
    </source>
</evidence>
<dbReference type="OMA" id="QHEVGSG"/>
<keyword evidence="5" id="KW-0175">Coiled coil</keyword>
<keyword evidence="9" id="KW-1185">Reference proteome</keyword>
<evidence type="ECO:0000313" key="9">
    <source>
        <dbReference type="Proteomes" id="UP000316621"/>
    </source>
</evidence>
<evidence type="ECO:0000256" key="6">
    <source>
        <dbReference type="SAM" id="MobiDB-lite"/>
    </source>
</evidence>
<dbReference type="InterPro" id="IPR036638">
    <property type="entry name" value="HLH_DNA-bd_sf"/>
</dbReference>
<feature type="region of interest" description="Disordered" evidence="6">
    <location>
        <begin position="198"/>
        <end position="235"/>
    </location>
</feature>
<dbReference type="Pfam" id="PF23177">
    <property type="entry name" value="bHLH_IRO3"/>
    <property type="match status" value="1"/>
</dbReference>
<keyword evidence="2" id="KW-0238">DNA-binding</keyword>
<dbReference type="InterPro" id="IPR057075">
    <property type="entry name" value="bHLH_IRO3"/>
</dbReference>
<dbReference type="PROSITE" id="PS50888">
    <property type="entry name" value="BHLH"/>
    <property type="match status" value="1"/>
</dbReference>
<dbReference type="GO" id="GO:0046983">
    <property type="term" value="F:protein dimerization activity"/>
    <property type="evidence" value="ECO:0007669"/>
    <property type="project" value="InterPro"/>
</dbReference>
<proteinExistence type="predicted"/>
<reference evidence="8 9" key="1">
    <citation type="journal article" date="2018" name="Science">
        <title>The opium poppy genome and morphinan production.</title>
        <authorList>
            <person name="Guo L."/>
            <person name="Winzer T."/>
            <person name="Yang X."/>
            <person name="Li Y."/>
            <person name="Ning Z."/>
            <person name="He Z."/>
            <person name="Teodor R."/>
            <person name="Lu Y."/>
            <person name="Bowser T.A."/>
            <person name="Graham I.A."/>
            <person name="Ye K."/>
        </authorList>
    </citation>
    <scope>NUCLEOTIDE SEQUENCE [LARGE SCALE GENOMIC DNA]</scope>
    <source>
        <strain evidence="9">cv. HN1</strain>
        <tissue evidence="8">Leaves</tissue>
    </source>
</reference>
<organism evidence="8 9">
    <name type="scientific">Papaver somniferum</name>
    <name type="common">Opium poppy</name>
    <dbReference type="NCBI Taxonomy" id="3469"/>
    <lineage>
        <taxon>Eukaryota</taxon>
        <taxon>Viridiplantae</taxon>
        <taxon>Streptophyta</taxon>
        <taxon>Embryophyta</taxon>
        <taxon>Tracheophyta</taxon>
        <taxon>Spermatophyta</taxon>
        <taxon>Magnoliopsida</taxon>
        <taxon>Ranunculales</taxon>
        <taxon>Papaveraceae</taxon>
        <taxon>Papaveroideae</taxon>
        <taxon>Papaver</taxon>
    </lineage>
</organism>
<evidence type="ECO:0000259" key="7">
    <source>
        <dbReference type="PROSITE" id="PS50888"/>
    </source>
</evidence>
<dbReference type="Gramene" id="RZC69903">
    <property type="protein sequence ID" value="RZC69903"/>
    <property type="gene ID" value="C5167_033025"/>
</dbReference>
<evidence type="ECO:0000256" key="2">
    <source>
        <dbReference type="ARBA" id="ARBA00023125"/>
    </source>
</evidence>
<keyword evidence="4" id="KW-0539">Nucleus</keyword>
<dbReference type="GO" id="GO:0003677">
    <property type="term" value="F:DNA binding"/>
    <property type="evidence" value="ECO:0007669"/>
    <property type="project" value="UniProtKB-KW"/>
</dbReference>
<feature type="domain" description="BHLH" evidence="7">
    <location>
        <begin position="35"/>
        <end position="85"/>
    </location>
</feature>
<evidence type="ECO:0000256" key="1">
    <source>
        <dbReference type="ARBA" id="ARBA00023015"/>
    </source>
</evidence>
<dbReference type="PANTHER" id="PTHR47075:SF9">
    <property type="entry name" value="TRANSCRIPTION FACTOR BHLH47"/>
    <property type="match status" value="1"/>
</dbReference>
<dbReference type="CDD" id="cd11446">
    <property type="entry name" value="bHLH_AtILR3_like"/>
    <property type="match status" value="1"/>
</dbReference>
<dbReference type="InterPro" id="IPR011598">
    <property type="entry name" value="bHLH_dom"/>
</dbReference>
<accession>A0A4Y7K982</accession>
<feature type="compositionally biased region" description="Polar residues" evidence="6">
    <location>
        <begin position="198"/>
        <end position="210"/>
    </location>
</feature>
<dbReference type="STRING" id="3469.A0A4Y7K982"/>
<dbReference type="Proteomes" id="UP000316621">
    <property type="component" value="Chromosome 7"/>
</dbReference>